<dbReference type="Proteomes" id="UP000737018">
    <property type="component" value="Unassembled WGS sequence"/>
</dbReference>
<evidence type="ECO:0000313" key="1">
    <source>
        <dbReference type="EMBL" id="KAF3973353.1"/>
    </source>
</evidence>
<evidence type="ECO:0000313" key="2">
    <source>
        <dbReference type="Proteomes" id="UP000737018"/>
    </source>
</evidence>
<reference evidence="1" key="1">
    <citation type="submission" date="2020-03" db="EMBL/GenBank/DDBJ databases">
        <title>Castanea mollissima Vanexum genome sequencing.</title>
        <authorList>
            <person name="Staton M."/>
        </authorList>
    </citation>
    <scope>NUCLEOTIDE SEQUENCE</scope>
    <source>
        <tissue evidence="1">Leaf</tissue>
    </source>
</reference>
<organism evidence="1 2">
    <name type="scientific">Castanea mollissima</name>
    <name type="common">Chinese chestnut</name>
    <dbReference type="NCBI Taxonomy" id="60419"/>
    <lineage>
        <taxon>Eukaryota</taxon>
        <taxon>Viridiplantae</taxon>
        <taxon>Streptophyta</taxon>
        <taxon>Embryophyta</taxon>
        <taxon>Tracheophyta</taxon>
        <taxon>Spermatophyta</taxon>
        <taxon>Magnoliopsida</taxon>
        <taxon>eudicotyledons</taxon>
        <taxon>Gunneridae</taxon>
        <taxon>Pentapetalae</taxon>
        <taxon>rosids</taxon>
        <taxon>fabids</taxon>
        <taxon>Fagales</taxon>
        <taxon>Fagaceae</taxon>
        <taxon>Castanea</taxon>
    </lineage>
</organism>
<keyword evidence="2" id="KW-1185">Reference proteome</keyword>
<protein>
    <submittedName>
        <fullName evidence="1">Uncharacterized protein</fullName>
    </submittedName>
</protein>
<name>A0A8J4RUV1_9ROSI</name>
<sequence length="88" mass="10222">MAPCLRFFTESVLNHQSRHPLNMLAFLSGWNDTKFFFVLLLVHLYLMIEGDQTTHLGSPYIGHDLNSQGLKMKQCSFIQQQLFWCALC</sequence>
<proteinExistence type="predicted"/>
<accession>A0A8J4RUV1</accession>
<comment type="caution">
    <text evidence="1">The sequence shown here is derived from an EMBL/GenBank/DDBJ whole genome shotgun (WGS) entry which is preliminary data.</text>
</comment>
<dbReference type="EMBL" id="JRKL02000252">
    <property type="protein sequence ID" value="KAF3973353.1"/>
    <property type="molecule type" value="Genomic_DNA"/>
</dbReference>
<dbReference type="AlphaFoldDB" id="A0A8J4RUV1"/>
<gene>
    <name evidence="1" type="ORF">CMV_003211</name>
</gene>